<protein>
    <submittedName>
        <fullName evidence="3">Uncharacterized protein</fullName>
    </submittedName>
</protein>
<feature type="region of interest" description="Disordered" evidence="1">
    <location>
        <begin position="121"/>
        <end position="143"/>
    </location>
</feature>
<proteinExistence type="predicted"/>
<dbReference type="GO" id="GO:0006813">
    <property type="term" value="P:potassium ion transport"/>
    <property type="evidence" value="ECO:0007669"/>
    <property type="project" value="TreeGrafter"/>
</dbReference>
<evidence type="ECO:0000256" key="1">
    <source>
        <dbReference type="SAM" id="MobiDB-lite"/>
    </source>
</evidence>
<name>A0A177TGT5_9BASI</name>
<feature type="region of interest" description="Disordered" evidence="1">
    <location>
        <begin position="361"/>
        <end position="384"/>
    </location>
</feature>
<comment type="caution">
    <text evidence="3">The sequence shown here is derived from an EMBL/GenBank/DDBJ whole genome shotgun (WGS) entry which is preliminary data.</text>
</comment>
<accession>A0A177TGT5</accession>
<sequence length="384" mass="41728">MRLIAVPLARLRPGSHPVSTFLAQRAPIVISQKKDADNASANGTTSTAAAASAAVVQAKKLPLASRLSARAAAFWVSLGEPNTKSTFDWKRRTHQLGERIMDTVEYDEWALKGIDPAIAPSLKHPTSHQSDSEPGAAGSETNPHKEQVNVPLLYPPSLLKPNVLLSSLRTLTEHRTPYHRKWFWVCFIGAPLTAPFALVPVIPNLPFFYLAWRAWSHWKAYQSSSYLSELIAQNRLVPTASEQLDEVYNSLEFAPRVVHPKITDASKSAQSPPTTAAASSSPASPEASTSSSPSTSAPAQQSPSEDNTLRPELLLCSADQIKQIIKVLEIDEKLGLATDLRRAMDQTLKLLEKGQVERLEAAAAGPAKTEDAQGVKDGQKDKNI</sequence>
<dbReference type="GO" id="GO:0005743">
    <property type="term" value="C:mitochondrial inner membrane"/>
    <property type="evidence" value="ECO:0007669"/>
    <property type="project" value="TreeGrafter"/>
</dbReference>
<evidence type="ECO:0000313" key="3">
    <source>
        <dbReference type="EMBL" id="KAE8251077.1"/>
    </source>
</evidence>
<keyword evidence="2" id="KW-1133">Transmembrane helix</keyword>
<feature type="compositionally biased region" description="Low complexity" evidence="1">
    <location>
        <begin position="265"/>
        <end position="304"/>
    </location>
</feature>
<dbReference type="GO" id="GO:1902600">
    <property type="term" value="P:proton transmembrane transport"/>
    <property type="evidence" value="ECO:0007669"/>
    <property type="project" value="TreeGrafter"/>
</dbReference>
<evidence type="ECO:0000256" key="2">
    <source>
        <dbReference type="SAM" id="Phobius"/>
    </source>
</evidence>
<dbReference type="AlphaFoldDB" id="A0A177TGT5"/>
<dbReference type="Pfam" id="PF10173">
    <property type="entry name" value="Mit_KHE1"/>
    <property type="match status" value="1"/>
</dbReference>
<keyword evidence="4" id="KW-1185">Reference proteome</keyword>
<dbReference type="Proteomes" id="UP000077521">
    <property type="component" value="Unassembled WGS sequence"/>
</dbReference>
<feature type="region of interest" description="Disordered" evidence="1">
    <location>
        <begin position="263"/>
        <end position="308"/>
    </location>
</feature>
<reference evidence="3" key="1">
    <citation type="submission" date="2016-04" db="EMBL/GenBank/DDBJ databases">
        <authorList>
            <person name="Nguyen H.D."/>
            <person name="Samba Siva P."/>
            <person name="Cullis J."/>
            <person name="Levesque C.A."/>
            <person name="Hambleton S."/>
        </authorList>
    </citation>
    <scope>NUCLEOTIDE SEQUENCE</scope>
    <source>
        <strain evidence="3">DAOMC 236416</strain>
    </source>
</reference>
<dbReference type="PANTHER" id="PTHR28062">
    <property type="entry name" value="K+-H+ EXCHANGE-LIKE PROTEIN"/>
    <property type="match status" value="1"/>
</dbReference>
<feature type="compositionally biased region" description="Basic and acidic residues" evidence="1">
    <location>
        <begin position="368"/>
        <end position="384"/>
    </location>
</feature>
<feature type="transmembrane region" description="Helical" evidence="2">
    <location>
        <begin position="182"/>
        <end position="212"/>
    </location>
</feature>
<keyword evidence="2" id="KW-0472">Membrane</keyword>
<evidence type="ECO:0000313" key="4">
    <source>
        <dbReference type="Proteomes" id="UP000077521"/>
    </source>
</evidence>
<dbReference type="PANTHER" id="PTHR28062:SF1">
    <property type="entry name" value="TRANSMEMBRANE PROTEIN"/>
    <property type="match status" value="1"/>
</dbReference>
<organism evidence="3 4">
    <name type="scientific">Tilletia indica</name>
    <dbReference type="NCBI Taxonomy" id="43049"/>
    <lineage>
        <taxon>Eukaryota</taxon>
        <taxon>Fungi</taxon>
        <taxon>Dikarya</taxon>
        <taxon>Basidiomycota</taxon>
        <taxon>Ustilaginomycotina</taxon>
        <taxon>Exobasidiomycetes</taxon>
        <taxon>Tilletiales</taxon>
        <taxon>Tilletiaceae</taxon>
        <taxon>Tilletia</taxon>
    </lineage>
</organism>
<gene>
    <name evidence="3" type="ORF">A4X13_0g4168</name>
</gene>
<reference evidence="3" key="2">
    <citation type="journal article" date="2019" name="IMA Fungus">
        <title>Genome sequencing and comparison of five Tilletia species to identify candidate genes for the detection of regulated species infecting wheat.</title>
        <authorList>
            <person name="Nguyen H.D.T."/>
            <person name="Sultana T."/>
            <person name="Kesanakurti P."/>
            <person name="Hambleton S."/>
        </authorList>
    </citation>
    <scope>NUCLEOTIDE SEQUENCE</scope>
    <source>
        <strain evidence="3">DAOMC 236416</strain>
    </source>
</reference>
<dbReference type="InterPro" id="IPR018786">
    <property type="entry name" value="Mit_KHE1"/>
</dbReference>
<dbReference type="EMBL" id="LWDF02000265">
    <property type="protein sequence ID" value="KAE8251077.1"/>
    <property type="molecule type" value="Genomic_DNA"/>
</dbReference>
<keyword evidence="2" id="KW-0812">Transmembrane</keyword>